<dbReference type="AlphaFoldDB" id="A0A1G5V8S1"/>
<proteinExistence type="predicted"/>
<accession>A0A1G5V8S1</accession>
<dbReference type="InterPro" id="IPR042095">
    <property type="entry name" value="SUMF_sf"/>
</dbReference>
<evidence type="ECO:0000313" key="4">
    <source>
        <dbReference type="Proteomes" id="UP000198756"/>
    </source>
</evidence>
<dbReference type="Proteomes" id="UP000198756">
    <property type="component" value="Unassembled WGS sequence"/>
</dbReference>
<evidence type="ECO:0000256" key="1">
    <source>
        <dbReference type="SAM" id="SignalP"/>
    </source>
</evidence>
<feature type="signal peptide" evidence="1">
    <location>
        <begin position="1"/>
        <end position="23"/>
    </location>
</feature>
<dbReference type="Pfam" id="PF03781">
    <property type="entry name" value="FGE-sulfatase"/>
    <property type="match status" value="1"/>
</dbReference>
<dbReference type="InterPro" id="IPR051043">
    <property type="entry name" value="Sulfatase_Mod_Factor_Kinase"/>
</dbReference>
<name>A0A1G5V8S1_9BACT</name>
<dbReference type="Gene3D" id="3.90.1580.10">
    <property type="entry name" value="paralog of FGE (formylglycine-generating enzyme)"/>
    <property type="match status" value="1"/>
</dbReference>
<dbReference type="PANTHER" id="PTHR23150:SF19">
    <property type="entry name" value="FORMYLGLYCINE-GENERATING ENZYME"/>
    <property type="match status" value="1"/>
</dbReference>
<feature type="domain" description="Sulfatase-modifying factor enzyme-like" evidence="2">
    <location>
        <begin position="27"/>
        <end position="247"/>
    </location>
</feature>
<dbReference type="EMBL" id="FMXE01000003">
    <property type="protein sequence ID" value="SDA42214.1"/>
    <property type="molecule type" value="Genomic_DNA"/>
</dbReference>
<dbReference type="GO" id="GO:0120147">
    <property type="term" value="F:formylglycine-generating oxidase activity"/>
    <property type="evidence" value="ECO:0007669"/>
    <property type="project" value="TreeGrafter"/>
</dbReference>
<organism evidence="3 4">
    <name type="scientific">Algoriphagus alkaliphilus</name>
    <dbReference type="NCBI Taxonomy" id="279824"/>
    <lineage>
        <taxon>Bacteria</taxon>
        <taxon>Pseudomonadati</taxon>
        <taxon>Bacteroidota</taxon>
        <taxon>Cytophagia</taxon>
        <taxon>Cytophagales</taxon>
        <taxon>Cyclobacteriaceae</taxon>
        <taxon>Algoriphagus</taxon>
    </lineage>
</organism>
<keyword evidence="1" id="KW-0732">Signal</keyword>
<dbReference type="OrthoDB" id="9768004at2"/>
<dbReference type="PANTHER" id="PTHR23150">
    <property type="entry name" value="SULFATASE MODIFYING FACTOR 1, 2"/>
    <property type="match status" value="1"/>
</dbReference>
<sequence length="250" mass="27642">MKKTIQILLVLNFLACTASYVKAQTFPEMITVEGGTFSMGDLRGDGGEDQLPVHNVTLKTFKMAKTETTVAQWKAFCNSTGRSMPFKRSEWIDSHPIENISYTEAVAYCDWLSKKTNAEYRLPTEAEWEYAARGGKLSKGTKYSGGVGIDPTGWFDENSGGKTHSVATKKPNELGIYDMSGNVSEWCSDWYGDYPSGAVSNPTGPASGTDRVFRGGGWNSYEEYCEVSRRSFFSPDKRSGTLGFRVVLSQ</sequence>
<evidence type="ECO:0000313" key="3">
    <source>
        <dbReference type="EMBL" id="SDA42214.1"/>
    </source>
</evidence>
<feature type="chain" id="PRO_5011551328" evidence="1">
    <location>
        <begin position="24"/>
        <end position="250"/>
    </location>
</feature>
<dbReference type="InterPro" id="IPR005532">
    <property type="entry name" value="SUMF_dom"/>
</dbReference>
<dbReference type="InterPro" id="IPR016187">
    <property type="entry name" value="CTDL_fold"/>
</dbReference>
<gene>
    <name evidence="3" type="ORF">SAMN03080617_00352</name>
</gene>
<reference evidence="4" key="1">
    <citation type="submission" date="2016-10" db="EMBL/GenBank/DDBJ databases">
        <authorList>
            <person name="Varghese N."/>
            <person name="Submissions S."/>
        </authorList>
    </citation>
    <scope>NUCLEOTIDE SEQUENCE [LARGE SCALE GENOMIC DNA]</scope>
    <source>
        <strain evidence="4">DSM 22703</strain>
    </source>
</reference>
<protein>
    <submittedName>
        <fullName evidence="3">Formylglycine-generating enzyme, required for sulfatase activity, contains SUMF1/FGE domain</fullName>
    </submittedName>
</protein>
<dbReference type="SUPFAM" id="SSF56436">
    <property type="entry name" value="C-type lectin-like"/>
    <property type="match status" value="1"/>
</dbReference>
<dbReference type="STRING" id="279824.SAMN03080617_00352"/>
<dbReference type="RefSeq" id="WP_092728238.1">
    <property type="nucleotide sequence ID" value="NZ_FMXE01000003.1"/>
</dbReference>
<evidence type="ECO:0000259" key="2">
    <source>
        <dbReference type="Pfam" id="PF03781"/>
    </source>
</evidence>
<keyword evidence="4" id="KW-1185">Reference proteome</keyword>